<dbReference type="PROSITE" id="PS50088">
    <property type="entry name" value="ANK_REPEAT"/>
    <property type="match status" value="4"/>
</dbReference>
<reference evidence="3" key="2">
    <citation type="submission" date="2021-02" db="EMBL/GenBank/DDBJ databases">
        <authorList>
            <person name="Kimball J.A."/>
            <person name="Haas M.W."/>
            <person name="Macchietto M."/>
            <person name="Kono T."/>
            <person name="Duquette J."/>
            <person name="Shao M."/>
        </authorList>
    </citation>
    <scope>NUCLEOTIDE SEQUENCE</scope>
    <source>
        <tissue evidence="3">Fresh leaf tissue</tissue>
    </source>
</reference>
<protein>
    <submittedName>
        <fullName evidence="3">Uncharacterized protein</fullName>
    </submittedName>
</protein>
<dbReference type="InterPro" id="IPR051616">
    <property type="entry name" value="Cul2-RING_E3_ligase_SR"/>
</dbReference>
<feature type="repeat" description="ANK" evidence="1">
    <location>
        <begin position="207"/>
        <end position="239"/>
    </location>
</feature>
<evidence type="ECO:0000313" key="4">
    <source>
        <dbReference type="Proteomes" id="UP000729402"/>
    </source>
</evidence>
<dbReference type="EMBL" id="JAAALK010000286">
    <property type="protein sequence ID" value="KAG8062109.1"/>
    <property type="molecule type" value="Genomic_DNA"/>
</dbReference>
<reference evidence="3" key="1">
    <citation type="journal article" date="2021" name="bioRxiv">
        <title>Whole Genome Assembly and Annotation of Northern Wild Rice, Zizania palustris L., Supports a Whole Genome Duplication in the Zizania Genus.</title>
        <authorList>
            <person name="Haas M."/>
            <person name="Kono T."/>
            <person name="Macchietto M."/>
            <person name="Millas R."/>
            <person name="McGilp L."/>
            <person name="Shao M."/>
            <person name="Duquette J."/>
            <person name="Hirsch C.N."/>
            <person name="Kimball J."/>
        </authorList>
    </citation>
    <scope>NUCLEOTIDE SEQUENCE</scope>
    <source>
        <tissue evidence="3">Fresh leaf tissue</tissue>
    </source>
</reference>
<dbReference type="Pfam" id="PF00023">
    <property type="entry name" value="Ank"/>
    <property type="match status" value="1"/>
</dbReference>
<organism evidence="3 4">
    <name type="scientific">Zizania palustris</name>
    <name type="common">Northern wild rice</name>
    <dbReference type="NCBI Taxonomy" id="103762"/>
    <lineage>
        <taxon>Eukaryota</taxon>
        <taxon>Viridiplantae</taxon>
        <taxon>Streptophyta</taxon>
        <taxon>Embryophyta</taxon>
        <taxon>Tracheophyta</taxon>
        <taxon>Spermatophyta</taxon>
        <taxon>Magnoliopsida</taxon>
        <taxon>Liliopsida</taxon>
        <taxon>Poales</taxon>
        <taxon>Poaceae</taxon>
        <taxon>BOP clade</taxon>
        <taxon>Oryzoideae</taxon>
        <taxon>Oryzeae</taxon>
        <taxon>Zizaniinae</taxon>
        <taxon>Zizania</taxon>
    </lineage>
</organism>
<dbReference type="InterPro" id="IPR019734">
    <property type="entry name" value="TPR_rpt"/>
</dbReference>
<dbReference type="PANTHER" id="PTHR46224:SF19">
    <property type="entry name" value="OS03G0680200 PROTEIN"/>
    <property type="match status" value="1"/>
</dbReference>
<feature type="repeat" description="ANK" evidence="1">
    <location>
        <begin position="142"/>
        <end position="174"/>
    </location>
</feature>
<gene>
    <name evidence="3" type="ORF">GUJ93_ZPchr0003g18490</name>
</gene>
<feature type="repeat" description="ANK" evidence="1">
    <location>
        <begin position="175"/>
        <end position="207"/>
    </location>
</feature>
<feature type="repeat" description="ANK" evidence="1">
    <location>
        <begin position="279"/>
        <end position="311"/>
    </location>
</feature>
<feature type="compositionally biased region" description="Basic residues" evidence="2">
    <location>
        <begin position="1"/>
        <end position="17"/>
    </location>
</feature>
<keyword evidence="4" id="KW-1185">Reference proteome</keyword>
<feature type="region of interest" description="Disordered" evidence="2">
    <location>
        <begin position="1"/>
        <end position="37"/>
    </location>
</feature>
<dbReference type="PANTHER" id="PTHR46224">
    <property type="entry name" value="ANKYRIN REPEAT FAMILY PROTEIN"/>
    <property type="match status" value="1"/>
</dbReference>
<dbReference type="PROSITE" id="PS50297">
    <property type="entry name" value="ANK_REP_REGION"/>
    <property type="match status" value="3"/>
</dbReference>
<dbReference type="Proteomes" id="UP000729402">
    <property type="component" value="Unassembled WGS sequence"/>
</dbReference>
<proteinExistence type="predicted"/>
<evidence type="ECO:0000256" key="1">
    <source>
        <dbReference type="PROSITE-ProRule" id="PRU00023"/>
    </source>
</evidence>
<dbReference type="Pfam" id="PF12796">
    <property type="entry name" value="Ank_2"/>
    <property type="match status" value="1"/>
</dbReference>
<dbReference type="SMART" id="SM00248">
    <property type="entry name" value="ANK"/>
    <property type="match status" value="6"/>
</dbReference>
<dbReference type="AlphaFoldDB" id="A0A8J5SUS1"/>
<evidence type="ECO:0000313" key="3">
    <source>
        <dbReference type="EMBL" id="KAG8062109.1"/>
    </source>
</evidence>
<dbReference type="SMART" id="SM00028">
    <property type="entry name" value="TPR"/>
    <property type="match status" value="3"/>
</dbReference>
<dbReference type="OrthoDB" id="627565at2759"/>
<evidence type="ECO:0000256" key="2">
    <source>
        <dbReference type="SAM" id="MobiDB-lite"/>
    </source>
</evidence>
<dbReference type="InterPro" id="IPR002110">
    <property type="entry name" value="Ankyrin_rpt"/>
</dbReference>
<accession>A0A8J5SUS1</accession>
<comment type="caution">
    <text evidence="3">The sequence shown here is derived from an EMBL/GenBank/DDBJ whole genome shotgun (WGS) entry which is preliminary data.</text>
</comment>
<keyword evidence="1" id="KW-0040">ANK repeat</keyword>
<name>A0A8J5SUS1_ZIZPA</name>
<sequence>MPRGRPRGRGRGGRGNRSRGPGDGNSRGRGRGRGRASEEIVQQVAAAPIVNGDSLLGFEGTVNIGGTSPQIEFIATCSNGDVARLKELVDSMDEYVRESLASVRMEGFGPLHRAASLGKIDICEYLVEELGFDVNTETSCDSGVTPLSCAVLEGQEIAVKYFLDKGADPNKKDKTGFAPLHEAARKGHDGIARLLLSKGAIVDASSLEGTPLYVSASNGKSSVVQILLEHHADPNKVSANLGTPLAAVLSATPEQLNESECLKCVKLLVEFSADLECTSPDTPLVIATRKGLTECVEYLLEVGAGSNNHGKASDKYKKCELKMRGGKAVEAKDYAGATIFYTEAIKLDPADATMFSNRSLCHLKSGRAQDALLDANACIRLKPEWTEGYYRKGAALMWLKDYTQACTAFLDGSKLDPLNDDMQNAFWEAADEMTKEFVRTRHGSVD</sequence>
<dbReference type="Pfam" id="PF13606">
    <property type="entry name" value="Ank_3"/>
    <property type="match status" value="1"/>
</dbReference>